<gene>
    <name evidence="2" type="ORF">FGO68_gene6065</name>
</gene>
<keyword evidence="1" id="KW-0812">Transmembrane</keyword>
<evidence type="ECO:0000313" key="3">
    <source>
        <dbReference type="Proteomes" id="UP000785679"/>
    </source>
</evidence>
<dbReference type="EMBL" id="RRYP01027117">
    <property type="protein sequence ID" value="TNV71810.1"/>
    <property type="molecule type" value="Genomic_DNA"/>
</dbReference>
<keyword evidence="1" id="KW-0472">Membrane</keyword>
<keyword evidence="3" id="KW-1185">Reference proteome</keyword>
<evidence type="ECO:0000313" key="2">
    <source>
        <dbReference type="EMBL" id="TNV71810.1"/>
    </source>
</evidence>
<evidence type="ECO:0000256" key="1">
    <source>
        <dbReference type="SAM" id="Phobius"/>
    </source>
</evidence>
<sequence>MAAYYQNYSAAQGVHWNPSEGEMEYPSELPQMHITNNYRLYFLDYNAQITSLSVYGASIIGVFVLSLAIEMFQFLQWYMVICIRARKRLRKRREGYG</sequence>
<protein>
    <submittedName>
        <fullName evidence="2">Uncharacterized protein</fullName>
    </submittedName>
</protein>
<keyword evidence="1" id="KW-1133">Transmembrane helix</keyword>
<organism evidence="2 3">
    <name type="scientific">Halteria grandinella</name>
    <dbReference type="NCBI Taxonomy" id="5974"/>
    <lineage>
        <taxon>Eukaryota</taxon>
        <taxon>Sar</taxon>
        <taxon>Alveolata</taxon>
        <taxon>Ciliophora</taxon>
        <taxon>Intramacronucleata</taxon>
        <taxon>Spirotrichea</taxon>
        <taxon>Stichotrichia</taxon>
        <taxon>Sporadotrichida</taxon>
        <taxon>Halteriidae</taxon>
        <taxon>Halteria</taxon>
    </lineage>
</organism>
<dbReference type="AlphaFoldDB" id="A0A8J8SV36"/>
<dbReference type="Proteomes" id="UP000785679">
    <property type="component" value="Unassembled WGS sequence"/>
</dbReference>
<proteinExistence type="predicted"/>
<accession>A0A8J8SV36</accession>
<comment type="caution">
    <text evidence="2">The sequence shown here is derived from an EMBL/GenBank/DDBJ whole genome shotgun (WGS) entry which is preliminary data.</text>
</comment>
<reference evidence="2" key="1">
    <citation type="submission" date="2019-06" db="EMBL/GenBank/DDBJ databases">
        <authorList>
            <person name="Zheng W."/>
        </authorList>
    </citation>
    <scope>NUCLEOTIDE SEQUENCE</scope>
    <source>
        <strain evidence="2">QDHG01</strain>
    </source>
</reference>
<dbReference type="OrthoDB" id="10600672at2759"/>
<feature type="transmembrane region" description="Helical" evidence="1">
    <location>
        <begin position="54"/>
        <end position="83"/>
    </location>
</feature>
<name>A0A8J8SV36_HALGN</name>